<organism evidence="2">
    <name type="scientific">Citrobacter freundii</name>
    <dbReference type="NCBI Taxonomy" id="546"/>
    <lineage>
        <taxon>Bacteria</taxon>
        <taxon>Pseudomonadati</taxon>
        <taxon>Pseudomonadota</taxon>
        <taxon>Gammaproteobacteria</taxon>
        <taxon>Enterobacterales</taxon>
        <taxon>Enterobacteriaceae</taxon>
        <taxon>Citrobacter</taxon>
        <taxon>Citrobacter freundii complex</taxon>
    </lineage>
</organism>
<dbReference type="OrthoDB" id="6636876at2"/>
<name>A0A0D7L5D7_CITFR</name>
<feature type="compositionally biased region" description="Basic and acidic residues" evidence="1">
    <location>
        <begin position="72"/>
        <end position="89"/>
    </location>
</feature>
<reference evidence="2" key="2">
    <citation type="submission" date="2020-09" db="EMBL/GenBank/DDBJ databases">
        <authorList>
            <consortium name="NCBI Pathogen Detection Project"/>
        </authorList>
    </citation>
    <scope>NUCLEOTIDE SEQUENCE</scope>
    <source>
        <strain evidence="2">O50</strain>
    </source>
</reference>
<accession>A0A0D7L5D7</accession>
<feature type="region of interest" description="Disordered" evidence="1">
    <location>
        <begin position="60"/>
        <end position="89"/>
    </location>
</feature>
<protein>
    <submittedName>
        <fullName evidence="2">Methionyl-tRNA formyltransferase</fullName>
    </submittedName>
</protein>
<reference evidence="2" key="1">
    <citation type="journal article" date="2018" name="Genome Biol.">
        <title>SKESA: strategic k-mer extension for scrupulous assemblies.</title>
        <authorList>
            <person name="Souvorov A."/>
            <person name="Agarwala R."/>
            <person name="Lipman D.J."/>
        </authorList>
    </citation>
    <scope>NUCLEOTIDE SEQUENCE</scope>
    <source>
        <strain evidence="2">O50</strain>
    </source>
</reference>
<evidence type="ECO:0000313" key="2">
    <source>
        <dbReference type="EMBL" id="HAT3900060.1"/>
    </source>
</evidence>
<dbReference type="Proteomes" id="UP000855471">
    <property type="component" value="Unassembled WGS sequence"/>
</dbReference>
<dbReference type="AlphaFoldDB" id="A0A0D7L5D7"/>
<proteinExistence type="predicted"/>
<gene>
    <name evidence="2" type="ORF">I9Y29_004550</name>
</gene>
<dbReference type="RefSeq" id="WP_044715198.1">
    <property type="nucleotide sequence ID" value="NZ_CP026057.1"/>
</dbReference>
<comment type="caution">
    <text evidence="2">The sequence shown here is derived from an EMBL/GenBank/DDBJ whole genome shotgun (WGS) entry which is preliminary data.</text>
</comment>
<evidence type="ECO:0000256" key="1">
    <source>
        <dbReference type="SAM" id="MobiDB-lite"/>
    </source>
</evidence>
<keyword evidence="2" id="KW-0808">Transferase</keyword>
<dbReference type="GO" id="GO:0016740">
    <property type="term" value="F:transferase activity"/>
    <property type="evidence" value="ECO:0007669"/>
    <property type="project" value="UniProtKB-KW"/>
</dbReference>
<sequence length="89" mass="10098">MSDLSPYKQIIPATDWYFRHDNVPGEHGESTVYQLAAWALKENGDIVGLVTVRDIDTGHPKLVTPPPVPGDYLHKEQLTDDEKTWAKKR</sequence>
<dbReference type="EMBL" id="DACSXJ010000044">
    <property type="protein sequence ID" value="HAT3900060.1"/>
    <property type="molecule type" value="Genomic_DNA"/>
</dbReference>